<dbReference type="AlphaFoldDB" id="A0A1X1FCL2"/>
<evidence type="ECO:0000313" key="3">
    <source>
        <dbReference type="Proteomes" id="UP000193009"/>
    </source>
</evidence>
<keyword evidence="3" id="KW-1185">Reference proteome</keyword>
<reference evidence="2 3" key="1">
    <citation type="journal article" date="2017" name="Front. Microbiol.">
        <title>The Histidine Decarboxylase Gene Cluster of Lactobacillus parabuchneri Was Gained by Horizontal Gene Transfer and Is Mobile within the Species.</title>
        <authorList>
            <person name="Wuthrich D."/>
            <person name="Berthoud H."/>
            <person name="Wechsler D."/>
            <person name="Eugster E."/>
            <person name="Irmler S."/>
            <person name="Bruggmann R."/>
        </authorList>
    </citation>
    <scope>NUCLEOTIDE SEQUENCE [LARGE SCALE GENOMIC DNA]</scope>
    <source>
        <strain evidence="2 3">FAM23169</strain>
    </source>
</reference>
<proteinExistence type="predicted"/>
<dbReference type="RefSeq" id="WP_056939067.1">
    <property type="nucleotide sequence ID" value="NZ_CP018796.1"/>
</dbReference>
<dbReference type="NCBIfam" id="NF047498">
    <property type="entry name" value="LIC_12616_fam"/>
    <property type="match status" value="1"/>
</dbReference>
<dbReference type="InterPro" id="IPR057087">
    <property type="entry name" value="Gp12-like"/>
</dbReference>
<dbReference type="GeneID" id="72462245"/>
<protein>
    <recommendedName>
        <fullName evidence="1">Phage neck terminator protein gp12-like domain-containing protein</fullName>
    </recommendedName>
</protein>
<dbReference type="STRING" id="152331.FAM21731_02196"/>
<sequence>MTSISQYKSGKKLLIHCLGEIVKQSTGQLFYAQELTTDRPQYPFFTFVTVAGDHEELADFPDHRNYQIILQLDAHSNDYWQADDLASQLFEALRDPSYKRFLKQCSMTIQTTGDVMSHNAVIGSNYDYAVGFDATFAVISGLTFEDTDLDFTYSPHTTIDSTDISDGNNDSKISIKK</sequence>
<comment type="caution">
    <text evidence="2">The sequence shown here is derived from an EMBL/GenBank/DDBJ whole genome shotgun (WGS) entry which is preliminary data.</text>
</comment>
<dbReference type="EMBL" id="MSBD01000048">
    <property type="protein sequence ID" value="ORN26219.1"/>
    <property type="molecule type" value="Genomic_DNA"/>
</dbReference>
<organism evidence="2 3">
    <name type="scientific">Lentilactobacillus parabuchneri</name>
    <dbReference type="NCBI Taxonomy" id="152331"/>
    <lineage>
        <taxon>Bacteria</taxon>
        <taxon>Bacillati</taxon>
        <taxon>Bacillota</taxon>
        <taxon>Bacilli</taxon>
        <taxon>Lactobacillales</taxon>
        <taxon>Lactobacillaceae</taxon>
        <taxon>Lentilactobacillus</taxon>
    </lineage>
</organism>
<dbReference type="Pfam" id="PF23961">
    <property type="entry name" value="Phage_tail_terminator_9"/>
    <property type="match status" value="1"/>
</dbReference>
<name>A0A1X1FCL2_9LACO</name>
<feature type="domain" description="Phage neck terminator protein gp12-like" evidence="1">
    <location>
        <begin position="29"/>
        <end position="146"/>
    </location>
</feature>
<evidence type="ECO:0000259" key="1">
    <source>
        <dbReference type="Pfam" id="PF23961"/>
    </source>
</evidence>
<evidence type="ECO:0000313" key="2">
    <source>
        <dbReference type="EMBL" id="ORN26219.1"/>
    </source>
</evidence>
<gene>
    <name evidence="2" type="ORF">FAM23169_02119</name>
</gene>
<dbReference type="KEGG" id="lpar:FAM21731_02196"/>
<accession>A0A1X1FCL2</accession>
<dbReference type="Proteomes" id="UP000193009">
    <property type="component" value="Unassembled WGS sequence"/>
</dbReference>